<feature type="region of interest" description="Disordered" evidence="1">
    <location>
        <begin position="63"/>
        <end position="88"/>
    </location>
</feature>
<dbReference type="Proteomes" id="UP000076532">
    <property type="component" value="Unassembled WGS sequence"/>
</dbReference>
<evidence type="ECO:0000313" key="3">
    <source>
        <dbReference type="Proteomes" id="UP000076532"/>
    </source>
</evidence>
<evidence type="ECO:0000313" key="2">
    <source>
        <dbReference type="EMBL" id="KZP26153.1"/>
    </source>
</evidence>
<reference evidence="2 3" key="1">
    <citation type="journal article" date="2016" name="Mol. Biol. Evol.">
        <title>Comparative Genomics of Early-Diverging Mushroom-Forming Fungi Provides Insights into the Origins of Lignocellulose Decay Capabilities.</title>
        <authorList>
            <person name="Nagy L.G."/>
            <person name="Riley R."/>
            <person name="Tritt A."/>
            <person name="Adam C."/>
            <person name="Daum C."/>
            <person name="Floudas D."/>
            <person name="Sun H."/>
            <person name="Yadav J.S."/>
            <person name="Pangilinan J."/>
            <person name="Larsson K.H."/>
            <person name="Matsuura K."/>
            <person name="Barry K."/>
            <person name="Labutti K."/>
            <person name="Kuo R."/>
            <person name="Ohm R.A."/>
            <person name="Bhattacharya S.S."/>
            <person name="Shirouzu T."/>
            <person name="Yoshinaga Y."/>
            <person name="Martin F.M."/>
            <person name="Grigoriev I.V."/>
            <person name="Hibbett D.S."/>
        </authorList>
    </citation>
    <scope>NUCLEOTIDE SEQUENCE [LARGE SCALE GENOMIC DNA]</scope>
    <source>
        <strain evidence="2 3">CBS 109695</strain>
    </source>
</reference>
<protein>
    <submittedName>
        <fullName evidence="2">Uncharacterized protein</fullName>
    </submittedName>
</protein>
<dbReference type="EMBL" id="KV417516">
    <property type="protein sequence ID" value="KZP26153.1"/>
    <property type="molecule type" value="Genomic_DNA"/>
</dbReference>
<organism evidence="2 3">
    <name type="scientific">Athelia psychrophila</name>
    <dbReference type="NCBI Taxonomy" id="1759441"/>
    <lineage>
        <taxon>Eukaryota</taxon>
        <taxon>Fungi</taxon>
        <taxon>Dikarya</taxon>
        <taxon>Basidiomycota</taxon>
        <taxon>Agaricomycotina</taxon>
        <taxon>Agaricomycetes</taxon>
        <taxon>Agaricomycetidae</taxon>
        <taxon>Atheliales</taxon>
        <taxon>Atheliaceae</taxon>
        <taxon>Athelia</taxon>
    </lineage>
</organism>
<name>A0A166PJC3_9AGAM</name>
<accession>A0A166PJC3</accession>
<feature type="region of interest" description="Disordered" evidence="1">
    <location>
        <begin position="1"/>
        <end position="36"/>
    </location>
</feature>
<evidence type="ECO:0000256" key="1">
    <source>
        <dbReference type="SAM" id="MobiDB-lite"/>
    </source>
</evidence>
<dbReference type="AlphaFoldDB" id="A0A166PJC3"/>
<proteinExistence type="predicted"/>
<sequence length="88" mass="9555">MPRRQPSGMAAAGCGRENDSRERRKNQHMPRNASTALDGLHAEIACRETTPALRVFASTLPRSHLKSGPRCPGCSHVSLPKPWSHGGD</sequence>
<gene>
    <name evidence="2" type="ORF">FIBSPDRAFT_358097</name>
</gene>
<keyword evidence="3" id="KW-1185">Reference proteome</keyword>